<evidence type="ECO:0000313" key="1">
    <source>
        <dbReference type="EMBL" id="EEF13482.1"/>
    </source>
</evidence>
<evidence type="ECO:0000313" key="2">
    <source>
        <dbReference type="Proteomes" id="UP000003082"/>
    </source>
</evidence>
<dbReference type="STRING" id="553218.CAMRE0001_0030"/>
<dbReference type="Proteomes" id="UP000003082">
    <property type="component" value="Unassembled WGS sequence"/>
</dbReference>
<keyword evidence="2" id="KW-1185">Reference proteome</keyword>
<sequence length="46" mass="5108">MACFALADALPCGQIVCGTRKLKFKPAIAKEVKAYANDHREDKKEK</sequence>
<gene>
    <name evidence="1" type="ORF">CAMRE0001_0030</name>
</gene>
<comment type="caution">
    <text evidence="1">The sequence shown here is derived from an EMBL/GenBank/DDBJ whole genome shotgun (WGS) entry which is preliminary data.</text>
</comment>
<dbReference type="EMBL" id="ACFU01000020">
    <property type="protein sequence ID" value="EEF13482.1"/>
    <property type="molecule type" value="Genomic_DNA"/>
</dbReference>
<reference evidence="1 2" key="1">
    <citation type="submission" date="2008-08" db="EMBL/GenBank/DDBJ databases">
        <authorList>
            <person name="Madupu R."/>
            <person name="Durkin A.S."/>
            <person name="Torralba M."/>
            <person name="Methe B."/>
            <person name="Sutton G.G."/>
            <person name="Strausberg R.L."/>
            <person name="Nelson K.E."/>
        </authorList>
    </citation>
    <scope>NUCLEOTIDE SEQUENCE [LARGE SCALE GENOMIC DNA]</scope>
    <source>
        <strain evidence="1 2">RM3267</strain>
    </source>
</reference>
<name>B9D3H6_CAMRE</name>
<dbReference type="AlphaFoldDB" id="B9D3H6"/>
<proteinExistence type="predicted"/>
<accession>B9D3H6</accession>
<organism evidence="1 2">
    <name type="scientific">Campylobacter rectus RM3267</name>
    <dbReference type="NCBI Taxonomy" id="553218"/>
    <lineage>
        <taxon>Bacteria</taxon>
        <taxon>Pseudomonadati</taxon>
        <taxon>Campylobacterota</taxon>
        <taxon>Epsilonproteobacteria</taxon>
        <taxon>Campylobacterales</taxon>
        <taxon>Campylobacteraceae</taxon>
        <taxon>Campylobacter</taxon>
    </lineage>
</organism>
<dbReference type="RefSeq" id="WP_004320350.1">
    <property type="nucleotide sequence ID" value="NZ_ACFU01000020.1"/>
</dbReference>
<protein>
    <submittedName>
        <fullName evidence="1">Uncharacterized protein</fullName>
    </submittedName>
</protein>